<sequence length="55" mass="6150">MNVVDDGREKPEGHALQTGFVGKGWEARFELDAMRCDAKAVEGRRATIGPRRNFC</sequence>
<proteinExistence type="predicted"/>
<evidence type="ECO:0000313" key="1">
    <source>
        <dbReference type="EMBL" id="KAK2732056.1"/>
    </source>
</evidence>
<organism evidence="1 2">
    <name type="scientific">Colletotrichum kahawae</name>
    <name type="common">Coffee berry disease fungus</name>
    <dbReference type="NCBI Taxonomy" id="34407"/>
    <lineage>
        <taxon>Eukaryota</taxon>
        <taxon>Fungi</taxon>
        <taxon>Dikarya</taxon>
        <taxon>Ascomycota</taxon>
        <taxon>Pezizomycotina</taxon>
        <taxon>Sordariomycetes</taxon>
        <taxon>Hypocreomycetidae</taxon>
        <taxon>Glomerellales</taxon>
        <taxon>Glomerellaceae</taxon>
        <taxon>Colletotrichum</taxon>
        <taxon>Colletotrichum gloeosporioides species complex</taxon>
    </lineage>
</organism>
<accession>A0AAD9Y271</accession>
<comment type="caution">
    <text evidence="1">The sequence shown here is derived from an EMBL/GenBank/DDBJ whole genome shotgun (WGS) entry which is preliminary data.</text>
</comment>
<dbReference type="Proteomes" id="UP001281614">
    <property type="component" value="Unassembled WGS sequence"/>
</dbReference>
<keyword evidence="2" id="KW-1185">Reference proteome</keyword>
<gene>
    <name evidence="1" type="ORF">CKAH01_02002</name>
</gene>
<reference evidence="1" key="1">
    <citation type="submission" date="2023-02" db="EMBL/GenBank/DDBJ databases">
        <title>Colletotrichum kahawae CIFC_Que2 genome sequencing and assembly.</title>
        <authorList>
            <person name="Baroncelli R."/>
        </authorList>
    </citation>
    <scope>NUCLEOTIDE SEQUENCE</scope>
    <source>
        <strain evidence="1">CIFC_Que2</strain>
    </source>
</reference>
<name>A0AAD9Y271_COLKA</name>
<protein>
    <submittedName>
        <fullName evidence="1">Uncharacterized protein</fullName>
    </submittedName>
</protein>
<dbReference type="AlphaFoldDB" id="A0AAD9Y271"/>
<dbReference type="EMBL" id="VYYT01000554">
    <property type="protein sequence ID" value="KAK2732056.1"/>
    <property type="molecule type" value="Genomic_DNA"/>
</dbReference>
<evidence type="ECO:0000313" key="2">
    <source>
        <dbReference type="Proteomes" id="UP001281614"/>
    </source>
</evidence>